<evidence type="ECO:0000313" key="2">
    <source>
        <dbReference type="Proteomes" id="UP000001350"/>
    </source>
</evidence>
<dbReference type="AlphaFoldDB" id="C3MWP4"/>
<dbReference type="EMBL" id="CP001400">
    <property type="protein sequence ID" value="ACP38344.1"/>
    <property type="molecule type" value="Genomic_DNA"/>
</dbReference>
<evidence type="ECO:0000313" key="1">
    <source>
        <dbReference type="EMBL" id="ACP38344.1"/>
    </source>
</evidence>
<dbReference type="Proteomes" id="UP000001350">
    <property type="component" value="Chromosome"/>
</dbReference>
<organism evidence="1 2">
    <name type="scientific">Saccharolobus islandicus (strain M.14.25 / Kamchatka #1)</name>
    <name type="common">Sulfolobus islandicus</name>
    <dbReference type="NCBI Taxonomy" id="427317"/>
    <lineage>
        <taxon>Archaea</taxon>
        <taxon>Thermoproteota</taxon>
        <taxon>Thermoprotei</taxon>
        <taxon>Sulfolobales</taxon>
        <taxon>Sulfolobaceae</taxon>
        <taxon>Saccharolobus</taxon>
    </lineage>
</organism>
<dbReference type="HOGENOM" id="CLU_1615387_0_0_2"/>
<accession>C3MWP4</accession>
<name>C3MWP4_SACI4</name>
<reference evidence="1 2" key="1">
    <citation type="journal article" date="2009" name="Proc. Natl. Acad. Sci. U.S.A.">
        <title>Biogeography of the Sulfolobus islandicus pan-genome.</title>
        <authorList>
            <person name="Reno M.L."/>
            <person name="Held N.L."/>
            <person name="Fields C.J."/>
            <person name="Burke P.V."/>
            <person name="Whitaker R.J."/>
        </authorList>
    </citation>
    <scope>NUCLEOTIDE SEQUENCE [LARGE SCALE GENOMIC DNA]</scope>
    <source>
        <strain evidence="2">M.14.25 / Kamchatka #1</strain>
    </source>
</reference>
<dbReference type="KEGG" id="sia:M1425_1596"/>
<sequence>MIVRKFLEIDSQGKILHESKINIDISKVKIDQNKRSEASKRIEVREVQVNTLEGGKNEPIQLMKITSEAITSKKRKIRITTFYYKNKNLYYDAQIYTLILEDPDDTTKRLFYTVANIYPKDRQALEQFDLIVAKDKVSLETHYKILSSIIGKESAKRGRIRSNN</sequence>
<proteinExistence type="predicted"/>
<protein>
    <submittedName>
        <fullName evidence="1">Uncharacterized protein</fullName>
    </submittedName>
</protein>
<gene>
    <name evidence="1" type="ordered locus">M1425_1596</name>
</gene>